<feature type="transmembrane region" description="Helical" evidence="3">
    <location>
        <begin position="36"/>
        <end position="61"/>
    </location>
</feature>
<organism evidence="4 5">
    <name type="scientific">Eiseniibacteriota bacterium</name>
    <dbReference type="NCBI Taxonomy" id="2212470"/>
    <lineage>
        <taxon>Bacteria</taxon>
        <taxon>Candidatus Eiseniibacteriota</taxon>
    </lineage>
</organism>
<dbReference type="InterPro" id="IPR011990">
    <property type="entry name" value="TPR-like_helical_dom_sf"/>
</dbReference>
<feature type="transmembrane region" description="Helical" evidence="3">
    <location>
        <begin position="256"/>
        <end position="279"/>
    </location>
</feature>
<evidence type="ECO:0000313" key="4">
    <source>
        <dbReference type="EMBL" id="TMQ49205.1"/>
    </source>
</evidence>
<proteinExistence type="predicted"/>
<dbReference type="AlphaFoldDB" id="A0A538SCV3"/>
<evidence type="ECO:0000256" key="2">
    <source>
        <dbReference type="SAM" id="MobiDB-lite"/>
    </source>
</evidence>
<feature type="repeat" description="TPR" evidence="1">
    <location>
        <begin position="499"/>
        <end position="532"/>
    </location>
</feature>
<reference evidence="4 5" key="1">
    <citation type="journal article" date="2019" name="Nat. Microbiol.">
        <title>Mediterranean grassland soil C-N compound turnover is dependent on rainfall and depth, and is mediated by genomically divergent microorganisms.</title>
        <authorList>
            <person name="Diamond S."/>
            <person name="Andeer P.F."/>
            <person name="Li Z."/>
            <person name="Crits-Christoph A."/>
            <person name="Burstein D."/>
            <person name="Anantharaman K."/>
            <person name="Lane K.R."/>
            <person name="Thomas B.C."/>
            <person name="Pan C."/>
            <person name="Northen T.R."/>
            <person name="Banfield J.F."/>
        </authorList>
    </citation>
    <scope>NUCLEOTIDE SEQUENCE [LARGE SCALE GENOMIC DNA]</scope>
    <source>
        <strain evidence="4">WS_3</strain>
    </source>
</reference>
<name>A0A538SCV3_UNCEI</name>
<dbReference type="Proteomes" id="UP000320184">
    <property type="component" value="Unassembled WGS sequence"/>
</dbReference>
<feature type="region of interest" description="Disordered" evidence="2">
    <location>
        <begin position="1"/>
        <end position="25"/>
    </location>
</feature>
<feature type="transmembrane region" description="Helical" evidence="3">
    <location>
        <begin position="299"/>
        <end position="319"/>
    </location>
</feature>
<dbReference type="InterPro" id="IPR019734">
    <property type="entry name" value="TPR_rpt"/>
</dbReference>
<feature type="transmembrane region" description="Helical" evidence="3">
    <location>
        <begin position="229"/>
        <end position="249"/>
    </location>
</feature>
<feature type="transmembrane region" description="Helical" evidence="3">
    <location>
        <begin position="204"/>
        <end position="223"/>
    </location>
</feature>
<dbReference type="PROSITE" id="PS50005">
    <property type="entry name" value="TPR"/>
    <property type="match status" value="1"/>
</dbReference>
<dbReference type="SMART" id="SM00028">
    <property type="entry name" value="TPR"/>
    <property type="match status" value="2"/>
</dbReference>
<feature type="transmembrane region" description="Helical" evidence="3">
    <location>
        <begin position="107"/>
        <end position="124"/>
    </location>
</feature>
<feature type="transmembrane region" description="Helical" evidence="3">
    <location>
        <begin position="383"/>
        <end position="402"/>
    </location>
</feature>
<evidence type="ECO:0000313" key="5">
    <source>
        <dbReference type="Proteomes" id="UP000320184"/>
    </source>
</evidence>
<sequence length="612" mass="64186">MTKQRPEGRRAPKSHARDAAPGGSAARDLGAARGSLWIALASLAVARAALSFVPSTWAWAFGLQRFLPAGPAWSLWALAALPLVPAFSRLLAPALQGAGDAIGESPWLAWPASAMSAALLVWLVPDTTWFVGDFVMRMGAAMGNIPTDFLFPQALPLDLLLHHDLPAAIHAPDPTLVERVLGAAEAALAAMLSLAFTRALRLRGAAASAAAAVVFLGGYLGLFTGYGKAFREMCVLTIAVAVFGLRFALEGKSLLLLGATVTLGLALHRSALAFVPAMVTAWALGLRHLARSAAWRRPAAIAGLALPLVALGGVLPRLISTFVTVDLPTHLASADVRASGGVIRSIFAGTRAADLVNLVLMLSPLAVSVPVLGPLLAQRLSRGTGAVLLALLVPFLGALLLVHPRQGMFRDWDDFAACGVALSLVTAWLVGEALRDPRQAPALGPIASGSPAVLAVVVVLGVASPAFQWLLHNHEVDRGLARVEAFLSEPPAREPGERALAYHYLGTRYTALRRLDSAADAYAHAAELAPSPRLLYDWAIAEADRGRLEKSREVLLRLVGKAAPMAQAWLALAQVSLQLGDTTGARAAAESTLALAPGQGEAQRLLEGISRR</sequence>
<dbReference type="SUPFAM" id="SSF48452">
    <property type="entry name" value="TPR-like"/>
    <property type="match status" value="1"/>
</dbReference>
<accession>A0A538SCV3</accession>
<comment type="caution">
    <text evidence="4">The sequence shown here is derived from an EMBL/GenBank/DDBJ whole genome shotgun (WGS) entry which is preliminary data.</text>
</comment>
<keyword evidence="3" id="KW-0812">Transmembrane</keyword>
<feature type="transmembrane region" description="Helical" evidence="3">
    <location>
        <begin position="73"/>
        <end position="95"/>
    </location>
</feature>
<keyword evidence="1" id="KW-0802">TPR repeat</keyword>
<evidence type="ECO:0000256" key="3">
    <source>
        <dbReference type="SAM" id="Phobius"/>
    </source>
</evidence>
<keyword evidence="3" id="KW-1133">Transmembrane helix</keyword>
<protein>
    <submittedName>
        <fullName evidence="4">Tetratricopeptide repeat protein</fullName>
    </submittedName>
</protein>
<evidence type="ECO:0000256" key="1">
    <source>
        <dbReference type="PROSITE-ProRule" id="PRU00339"/>
    </source>
</evidence>
<keyword evidence="3" id="KW-0472">Membrane</keyword>
<feature type="transmembrane region" description="Helical" evidence="3">
    <location>
        <begin position="451"/>
        <end position="471"/>
    </location>
</feature>
<dbReference type="Gene3D" id="1.25.40.10">
    <property type="entry name" value="Tetratricopeptide repeat domain"/>
    <property type="match status" value="1"/>
</dbReference>
<dbReference type="EMBL" id="VBOT01000126">
    <property type="protein sequence ID" value="TMQ49205.1"/>
    <property type="molecule type" value="Genomic_DNA"/>
</dbReference>
<feature type="compositionally biased region" description="Basic and acidic residues" evidence="2">
    <location>
        <begin position="1"/>
        <end position="18"/>
    </location>
</feature>
<feature type="transmembrane region" description="Helical" evidence="3">
    <location>
        <begin position="414"/>
        <end position="431"/>
    </location>
</feature>
<gene>
    <name evidence="4" type="ORF">E6K73_10435</name>
</gene>
<feature type="transmembrane region" description="Helical" evidence="3">
    <location>
        <begin position="355"/>
        <end position="377"/>
    </location>
</feature>